<proteinExistence type="predicted"/>
<dbReference type="Proteomes" id="UP001215280">
    <property type="component" value="Unassembled WGS sequence"/>
</dbReference>
<dbReference type="EMBL" id="JARJLG010000054">
    <property type="protein sequence ID" value="KAJ7758804.1"/>
    <property type="molecule type" value="Genomic_DNA"/>
</dbReference>
<evidence type="ECO:0000256" key="1">
    <source>
        <dbReference type="SAM" id="MobiDB-lite"/>
    </source>
</evidence>
<feature type="region of interest" description="Disordered" evidence="1">
    <location>
        <begin position="151"/>
        <end position="171"/>
    </location>
</feature>
<gene>
    <name evidence="2" type="ORF">DFH07DRAFT_772378</name>
</gene>
<evidence type="ECO:0000313" key="2">
    <source>
        <dbReference type="EMBL" id="KAJ7758804.1"/>
    </source>
</evidence>
<name>A0AAD7JAV1_9AGAR</name>
<keyword evidence="3" id="KW-1185">Reference proteome</keyword>
<comment type="caution">
    <text evidence="2">The sequence shown here is derived from an EMBL/GenBank/DDBJ whole genome shotgun (WGS) entry which is preliminary data.</text>
</comment>
<reference evidence="2" key="1">
    <citation type="submission" date="2023-03" db="EMBL/GenBank/DDBJ databases">
        <title>Massive genome expansion in bonnet fungi (Mycena s.s.) driven by repeated elements and novel gene families across ecological guilds.</title>
        <authorList>
            <consortium name="Lawrence Berkeley National Laboratory"/>
            <person name="Harder C.B."/>
            <person name="Miyauchi S."/>
            <person name="Viragh M."/>
            <person name="Kuo A."/>
            <person name="Thoen E."/>
            <person name="Andreopoulos B."/>
            <person name="Lu D."/>
            <person name="Skrede I."/>
            <person name="Drula E."/>
            <person name="Henrissat B."/>
            <person name="Morin E."/>
            <person name="Kohler A."/>
            <person name="Barry K."/>
            <person name="LaButti K."/>
            <person name="Morin E."/>
            <person name="Salamov A."/>
            <person name="Lipzen A."/>
            <person name="Mereny Z."/>
            <person name="Hegedus B."/>
            <person name="Baldrian P."/>
            <person name="Stursova M."/>
            <person name="Weitz H."/>
            <person name="Taylor A."/>
            <person name="Grigoriev I.V."/>
            <person name="Nagy L.G."/>
            <person name="Martin F."/>
            <person name="Kauserud H."/>
        </authorList>
    </citation>
    <scope>NUCLEOTIDE SEQUENCE</scope>
    <source>
        <strain evidence="2">CBHHK188m</strain>
    </source>
</reference>
<dbReference type="AlphaFoldDB" id="A0AAD7JAV1"/>
<evidence type="ECO:0000313" key="3">
    <source>
        <dbReference type="Proteomes" id="UP001215280"/>
    </source>
</evidence>
<protein>
    <submittedName>
        <fullName evidence="2">Uncharacterized protein</fullName>
    </submittedName>
</protein>
<accession>A0AAD7JAV1</accession>
<sequence length="225" mass="24620">MVGGGKGKRCLAPKVTALTEDIRSSKLRETAVRLLFAVGPQWITAISGSSRHNREEFEGREAHSSGFQMGTATPCSRGGPMPSTDLIKPCAIESEPSPGWLYFWWAFLSWKEEKFWNCSAAKADVLLAFSEGRKHGTADLARIPIQLNIHGPDNQESNDVDETSENPTLYGRPGSGGLHPCSYIFPVQFSGLARSIRGLVIFTGIADWPVLAQRICFLVEGVQVI</sequence>
<organism evidence="2 3">
    <name type="scientific">Mycena maculata</name>
    <dbReference type="NCBI Taxonomy" id="230809"/>
    <lineage>
        <taxon>Eukaryota</taxon>
        <taxon>Fungi</taxon>
        <taxon>Dikarya</taxon>
        <taxon>Basidiomycota</taxon>
        <taxon>Agaricomycotina</taxon>
        <taxon>Agaricomycetes</taxon>
        <taxon>Agaricomycetidae</taxon>
        <taxon>Agaricales</taxon>
        <taxon>Marasmiineae</taxon>
        <taxon>Mycenaceae</taxon>
        <taxon>Mycena</taxon>
    </lineage>
</organism>